<dbReference type="CDD" id="cd22823">
    <property type="entry name" value="Gal_Rha_Lectin"/>
    <property type="match status" value="1"/>
</dbReference>
<sequence>MVVMQMPVWISILFTFIGTTQGEILNATACFTNPVCNMYDLQCPNSHMIRLITAEYRYKLNENCTITSCNNTDSCCYFNELDCNSKYTQFHAQTMYQKCSGKQTCVSIQGEQGNFYNCSKVYNADRRYIHVKYTCIKDTKVIDMCYSPTKMNLSEVNIILSNNIRSTNVASECKCFVESQGNVTYQLVDIRFFTLTEGSRNYTCTSGSLTVDGSSIKCSSDNNKFIYEGSDKFSGEILGNSELKLTDLKHDIPAMVWIYLMASRERFTIHCVERSITTSPTVTTSASDSGKSVDGNSSPAIIGVIISAIIVILVVSVALIILKRRQKKHTKEDTQISHLPNGLANDPYETFTEAGKISAVIETSNYDIINDEQELTYSLPGKKQKDTAKIPERTMKYDNVSDQDYEKIEFEMKGGIKSFNYDTLPTVQEKTVDNPYSHASIQIKSATTGRGAACEYSHCNLNSKDTLKNVDDYSHVDHEKDSKKNPEASNNEADSYNHIDLDDNTHPMRDAKAV</sequence>
<dbReference type="EMBL" id="JAEAOA010002096">
    <property type="protein sequence ID" value="KAK3591099.1"/>
    <property type="molecule type" value="Genomic_DNA"/>
</dbReference>
<name>A0AAE0SFQ8_9BIVA</name>
<organism evidence="4 5">
    <name type="scientific">Potamilus streckersoni</name>
    <dbReference type="NCBI Taxonomy" id="2493646"/>
    <lineage>
        <taxon>Eukaryota</taxon>
        <taxon>Metazoa</taxon>
        <taxon>Spiralia</taxon>
        <taxon>Lophotrochozoa</taxon>
        <taxon>Mollusca</taxon>
        <taxon>Bivalvia</taxon>
        <taxon>Autobranchia</taxon>
        <taxon>Heteroconchia</taxon>
        <taxon>Palaeoheterodonta</taxon>
        <taxon>Unionida</taxon>
        <taxon>Unionoidea</taxon>
        <taxon>Unionidae</taxon>
        <taxon>Ambleminae</taxon>
        <taxon>Lampsilini</taxon>
        <taxon>Potamilus</taxon>
    </lineage>
</organism>
<dbReference type="AlphaFoldDB" id="A0AAE0SFQ8"/>
<keyword evidence="2" id="KW-0472">Membrane</keyword>
<gene>
    <name evidence="4" type="ORF">CHS0354_035910</name>
</gene>
<accession>A0AAE0SFQ8</accession>
<feature type="compositionally biased region" description="Basic and acidic residues" evidence="1">
    <location>
        <begin position="495"/>
        <end position="514"/>
    </location>
</feature>
<evidence type="ECO:0000313" key="4">
    <source>
        <dbReference type="EMBL" id="KAK3591099.1"/>
    </source>
</evidence>
<dbReference type="Proteomes" id="UP001195483">
    <property type="component" value="Unassembled WGS sequence"/>
</dbReference>
<keyword evidence="2" id="KW-0812">Transmembrane</keyword>
<feature type="region of interest" description="Disordered" evidence="1">
    <location>
        <begin position="475"/>
        <end position="514"/>
    </location>
</feature>
<reference evidence="4" key="2">
    <citation type="journal article" date="2021" name="Genome Biol. Evol.">
        <title>Developing a high-quality reference genome for a parasitic bivalve with doubly uniparental inheritance (Bivalvia: Unionida).</title>
        <authorList>
            <person name="Smith C.H."/>
        </authorList>
    </citation>
    <scope>NUCLEOTIDE SEQUENCE</scope>
    <source>
        <strain evidence="4">CHS0354</strain>
        <tissue evidence="4">Mantle</tissue>
    </source>
</reference>
<evidence type="ECO:0000256" key="1">
    <source>
        <dbReference type="SAM" id="MobiDB-lite"/>
    </source>
</evidence>
<evidence type="ECO:0000256" key="2">
    <source>
        <dbReference type="SAM" id="Phobius"/>
    </source>
</evidence>
<keyword evidence="3" id="KW-0732">Signal</keyword>
<protein>
    <submittedName>
        <fullName evidence="4">Uncharacterized protein</fullName>
    </submittedName>
</protein>
<comment type="caution">
    <text evidence="4">The sequence shown here is derived from an EMBL/GenBank/DDBJ whole genome shotgun (WGS) entry which is preliminary data.</text>
</comment>
<feature type="transmembrane region" description="Helical" evidence="2">
    <location>
        <begin position="300"/>
        <end position="322"/>
    </location>
</feature>
<evidence type="ECO:0000256" key="3">
    <source>
        <dbReference type="SAM" id="SignalP"/>
    </source>
</evidence>
<feature type="chain" id="PRO_5042136512" evidence="3">
    <location>
        <begin position="23"/>
        <end position="514"/>
    </location>
</feature>
<reference evidence="4" key="1">
    <citation type="journal article" date="2021" name="Genome Biol. Evol.">
        <title>A High-Quality Reference Genome for a Parasitic Bivalve with Doubly Uniparental Inheritance (Bivalvia: Unionida).</title>
        <authorList>
            <person name="Smith C.H."/>
        </authorList>
    </citation>
    <scope>NUCLEOTIDE SEQUENCE</scope>
    <source>
        <strain evidence="4">CHS0354</strain>
    </source>
</reference>
<feature type="compositionally biased region" description="Basic and acidic residues" evidence="1">
    <location>
        <begin position="475"/>
        <end position="486"/>
    </location>
</feature>
<proteinExistence type="predicted"/>
<keyword evidence="2" id="KW-1133">Transmembrane helix</keyword>
<feature type="signal peptide" evidence="3">
    <location>
        <begin position="1"/>
        <end position="22"/>
    </location>
</feature>
<evidence type="ECO:0000313" key="5">
    <source>
        <dbReference type="Proteomes" id="UP001195483"/>
    </source>
</evidence>
<reference evidence="4" key="3">
    <citation type="submission" date="2023-05" db="EMBL/GenBank/DDBJ databases">
        <authorList>
            <person name="Smith C.H."/>
        </authorList>
    </citation>
    <scope>NUCLEOTIDE SEQUENCE</scope>
    <source>
        <strain evidence="4">CHS0354</strain>
        <tissue evidence="4">Mantle</tissue>
    </source>
</reference>
<keyword evidence="5" id="KW-1185">Reference proteome</keyword>